<dbReference type="SUPFAM" id="SSF50952">
    <property type="entry name" value="Soluble quinoprotein glucose dehydrogenase"/>
    <property type="match status" value="1"/>
</dbReference>
<comment type="caution">
    <text evidence="2">The sequence shown here is derived from an EMBL/GenBank/DDBJ whole genome shotgun (WGS) entry which is preliminary data.</text>
</comment>
<dbReference type="Proteomes" id="UP000480185">
    <property type="component" value="Unassembled WGS sequence"/>
</dbReference>
<proteinExistence type="predicted"/>
<dbReference type="EMBL" id="WJNH01000007">
    <property type="protein sequence ID" value="MRG87148.1"/>
    <property type="molecule type" value="Genomic_DNA"/>
</dbReference>
<dbReference type="PANTHER" id="PTHR19328">
    <property type="entry name" value="HEDGEHOG-INTERACTING PROTEIN"/>
    <property type="match status" value="1"/>
</dbReference>
<accession>A0A6G1X8L6</accession>
<dbReference type="RefSeq" id="WP_153729028.1">
    <property type="nucleotide sequence ID" value="NZ_WJNH01000007.1"/>
</dbReference>
<dbReference type="Pfam" id="PF07995">
    <property type="entry name" value="GSDH"/>
    <property type="match status" value="1"/>
</dbReference>
<feature type="domain" description="Glucose/Sorbosone dehydrogenase" evidence="1">
    <location>
        <begin position="73"/>
        <end position="362"/>
    </location>
</feature>
<evidence type="ECO:0000313" key="3">
    <source>
        <dbReference type="Proteomes" id="UP000480185"/>
    </source>
</evidence>
<dbReference type="InterPro" id="IPR011042">
    <property type="entry name" value="6-blade_b-propeller_TolB-like"/>
</dbReference>
<protein>
    <submittedName>
        <fullName evidence="2">Quinoprotein glucose dehydrogenase</fullName>
    </submittedName>
</protein>
<dbReference type="InterPro" id="IPR011041">
    <property type="entry name" value="Quinoprot_gluc/sorb_DH_b-prop"/>
</dbReference>
<evidence type="ECO:0000259" key="1">
    <source>
        <dbReference type="Pfam" id="PF07995"/>
    </source>
</evidence>
<dbReference type="OrthoDB" id="9770043at2"/>
<gene>
    <name evidence="2" type="ORF">GH754_12590</name>
</gene>
<dbReference type="Gene3D" id="2.120.10.30">
    <property type="entry name" value="TolB, C-terminal domain"/>
    <property type="match status" value="1"/>
</dbReference>
<dbReference type="InterPro" id="IPR012938">
    <property type="entry name" value="Glc/Sorbosone_DH"/>
</dbReference>
<dbReference type="AlphaFoldDB" id="A0A6G1X8L6"/>
<sequence>MKKSIYLSLLGLVLVVGIVYSLNNPSDDNMNETNNGETETQDPYNEEAVEVSEDSIEVVASDDGTINANNLFIPWTINKHANSFYLSQRDGKVIEIDGDFGLVEIQDVEVSEDILHEGEGGFLGFTLAPDFDSSQKAFAYHTYQDNGETLNRIVSLKLEENTWVEDEVLLDNIPGGEINNGGRVQIGPDGMLYATTGDTAQGDLSQDIDSLAGKILRMDLNGEIPQDNPFEDSYVYSYGHRNSQGLAWDEEGNLYSSEHGEDGHDEINLIEAGQNYGWPVITGDEEQSGMVKPVAHSGEETWAPSGMAMHDGKLYVASLAGKQIFTYDTDNDEVHTFYDEAGRMRDVLIENDEIFTITSNNDSRGEPTAKDDRLLQLSLTEEVSAD</sequence>
<evidence type="ECO:0000313" key="2">
    <source>
        <dbReference type="EMBL" id="MRG87148.1"/>
    </source>
</evidence>
<keyword evidence="3" id="KW-1185">Reference proteome</keyword>
<reference evidence="2 3" key="1">
    <citation type="submission" date="2019-11" db="EMBL/GenBank/DDBJ databases">
        <authorList>
            <person name="Li J."/>
        </authorList>
    </citation>
    <scope>NUCLEOTIDE SEQUENCE [LARGE SCALE GENOMIC DNA]</scope>
    <source>
        <strain evidence="2 3">J4</strain>
    </source>
</reference>
<name>A0A6G1X8L6_9BACI</name>
<dbReference type="PANTHER" id="PTHR19328:SF13">
    <property type="entry name" value="HIPL1 PROTEIN"/>
    <property type="match status" value="1"/>
</dbReference>
<organism evidence="2 3">
    <name type="scientific">Salinibacillus xinjiangensis</name>
    <dbReference type="NCBI Taxonomy" id="1229268"/>
    <lineage>
        <taxon>Bacteria</taxon>
        <taxon>Bacillati</taxon>
        <taxon>Bacillota</taxon>
        <taxon>Bacilli</taxon>
        <taxon>Bacillales</taxon>
        <taxon>Bacillaceae</taxon>
        <taxon>Salinibacillus</taxon>
    </lineage>
</organism>